<dbReference type="EMBL" id="WIXJ01000007">
    <property type="protein sequence ID" value="MQY52125.1"/>
    <property type="molecule type" value="Genomic_DNA"/>
</dbReference>
<dbReference type="Gene3D" id="3.40.50.1820">
    <property type="entry name" value="alpha/beta hydrolase"/>
    <property type="match status" value="1"/>
</dbReference>
<dbReference type="AlphaFoldDB" id="A0A6L5JXR6"/>
<proteinExistence type="predicted"/>
<gene>
    <name evidence="2" type="ORF">GHK24_10105</name>
</gene>
<reference evidence="2 3" key="1">
    <citation type="submission" date="2019-10" db="EMBL/GenBank/DDBJ databases">
        <title>Whole-genome sequence of the purple nonsulfur photosynthetic bacterium Rhodocyclus tenuis.</title>
        <authorList>
            <person name="Kyndt J.A."/>
            <person name="Meyer T.E."/>
        </authorList>
    </citation>
    <scope>NUCLEOTIDE SEQUENCE [LARGE SCALE GENOMIC DNA]</scope>
    <source>
        <strain evidence="2 3">DSM 110</strain>
    </source>
</reference>
<evidence type="ECO:0000313" key="2">
    <source>
        <dbReference type="EMBL" id="MQY52125.1"/>
    </source>
</evidence>
<sequence>MSTTPLASRPHSPAAAGERVGAHGHGRQPLPPALPGERREFASIAGRLSYYYAAPESGGAAADALPLLLIHSVNAAGSAYEVKPIYEHYRRLRPVYALELPGFGFSERGDRRYSPRLMTDAILAMLNEITRDRGQAARHHAVADALALSLACEFLARAAVESPASFASLALVSPTGFDVRSPQSGPPGSTRGMPLLRGMFSLPIWSRAVFALLTSRTSIRFFLEKTWGSPEIDEGVLDYAWLTTHQPGARFAPYDFVSGYLFSRDIHRFYQALTPPVWLVHGVRGDFVDYRGAAAFASKRHWTLQTLPTGALPHFEVPEEFHRRYDQFLAAAR</sequence>
<dbReference type="GO" id="GO:0016787">
    <property type="term" value="F:hydrolase activity"/>
    <property type="evidence" value="ECO:0007669"/>
    <property type="project" value="UniProtKB-KW"/>
</dbReference>
<dbReference type="PANTHER" id="PTHR46438">
    <property type="entry name" value="ALPHA/BETA-HYDROLASES SUPERFAMILY PROTEIN"/>
    <property type="match status" value="1"/>
</dbReference>
<protein>
    <submittedName>
        <fullName evidence="2">Alpha/beta fold hydrolase</fullName>
    </submittedName>
</protein>
<evidence type="ECO:0000256" key="1">
    <source>
        <dbReference type="SAM" id="MobiDB-lite"/>
    </source>
</evidence>
<name>A0A6L5JXR6_RHOTE</name>
<dbReference type="PANTHER" id="PTHR46438:SF2">
    <property type="entry name" value="ALPHA_BETA-HYDROLASES SUPERFAMILY PROTEIN"/>
    <property type="match status" value="1"/>
</dbReference>
<organism evidence="2 3">
    <name type="scientific">Rhodocyclus tenuis</name>
    <name type="common">Rhodospirillum tenue</name>
    <dbReference type="NCBI Taxonomy" id="1066"/>
    <lineage>
        <taxon>Bacteria</taxon>
        <taxon>Pseudomonadati</taxon>
        <taxon>Pseudomonadota</taxon>
        <taxon>Betaproteobacteria</taxon>
        <taxon>Rhodocyclales</taxon>
        <taxon>Rhodocyclaceae</taxon>
        <taxon>Rhodocyclus</taxon>
    </lineage>
</organism>
<feature type="region of interest" description="Disordered" evidence="1">
    <location>
        <begin position="1"/>
        <end position="36"/>
    </location>
</feature>
<dbReference type="Proteomes" id="UP000480275">
    <property type="component" value="Unassembled WGS sequence"/>
</dbReference>
<accession>A0A6L5JXR6</accession>
<dbReference type="OrthoDB" id="9808398at2"/>
<evidence type="ECO:0000313" key="3">
    <source>
        <dbReference type="Proteomes" id="UP000480275"/>
    </source>
</evidence>
<dbReference type="InterPro" id="IPR029058">
    <property type="entry name" value="AB_hydrolase_fold"/>
</dbReference>
<dbReference type="SUPFAM" id="SSF53474">
    <property type="entry name" value="alpha/beta-Hydrolases"/>
    <property type="match status" value="1"/>
</dbReference>
<keyword evidence="2" id="KW-0378">Hydrolase</keyword>
<comment type="caution">
    <text evidence="2">The sequence shown here is derived from an EMBL/GenBank/DDBJ whole genome shotgun (WGS) entry which is preliminary data.</text>
</comment>